<protein>
    <submittedName>
        <fullName evidence="2">Uncharacterized protein</fullName>
    </submittedName>
</protein>
<evidence type="ECO:0000313" key="3">
    <source>
        <dbReference type="Proteomes" id="UP000230423"/>
    </source>
</evidence>
<evidence type="ECO:0000313" key="2">
    <source>
        <dbReference type="EMBL" id="PIO55645.1"/>
    </source>
</evidence>
<evidence type="ECO:0000256" key="1">
    <source>
        <dbReference type="SAM" id="MobiDB-lite"/>
    </source>
</evidence>
<reference evidence="2 3" key="1">
    <citation type="submission" date="2015-09" db="EMBL/GenBank/DDBJ databases">
        <title>Draft genome of the parasitic nematode Teladorsagia circumcincta isolate WARC Sus (inbred).</title>
        <authorList>
            <person name="Mitreva M."/>
        </authorList>
    </citation>
    <scope>NUCLEOTIDE SEQUENCE [LARGE SCALE GENOMIC DNA]</scope>
    <source>
        <strain evidence="2 3">S</strain>
    </source>
</reference>
<gene>
    <name evidence="2" type="ORF">TELCIR_22966</name>
</gene>
<organism evidence="2 3">
    <name type="scientific">Teladorsagia circumcincta</name>
    <name type="common">Brown stomach worm</name>
    <name type="synonym">Ostertagia circumcincta</name>
    <dbReference type="NCBI Taxonomy" id="45464"/>
    <lineage>
        <taxon>Eukaryota</taxon>
        <taxon>Metazoa</taxon>
        <taxon>Ecdysozoa</taxon>
        <taxon>Nematoda</taxon>
        <taxon>Chromadorea</taxon>
        <taxon>Rhabditida</taxon>
        <taxon>Rhabditina</taxon>
        <taxon>Rhabditomorpha</taxon>
        <taxon>Strongyloidea</taxon>
        <taxon>Trichostrongylidae</taxon>
        <taxon>Teladorsagia</taxon>
    </lineage>
</organism>
<dbReference type="Proteomes" id="UP000230423">
    <property type="component" value="Unassembled WGS sequence"/>
</dbReference>
<feature type="region of interest" description="Disordered" evidence="1">
    <location>
        <begin position="1"/>
        <end position="22"/>
    </location>
</feature>
<sequence length="82" mass="9360">HVHRVHKKPATTSTTKAPQWPSDPLWGEFFEKVGRGENPIWPTVTRGERLSLDGDNRRHEYEALALGDELDFQIHEIGDGKT</sequence>
<keyword evidence="3" id="KW-1185">Reference proteome</keyword>
<dbReference type="AlphaFoldDB" id="A0A2G9TCI3"/>
<dbReference type="EMBL" id="KZ384910">
    <property type="protein sequence ID" value="PIO55645.1"/>
    <property type="molecule type" value="Genomic_DNA"/>
</dbReference>
<feature type="non-terminal residue" evidence="2">
    <location>
        <position position="1"/>
    </location>
</feature>
<proteinExistence type="predicted"/>
<dbReference type="OrthoDB" id="6250301at2759"/>
<accession>A0A2G9TCI3</accession>
<name>A0A2G9TCI3_TELCI</name>